<protein>
    <recommendedName>
        <fullName evidence="1">Restriction endonuclease type II NotI domain-containing protein</fullName>
    </recommendedName>
</protein>
<feature type="domain" description="Restriction endonuclease type II NotI" evidence="1">
    <location>
        <begin position="27"/>
        <end position="235"/>
    </location>
</feature>
<dbReference type="RefSeq" id="WP_133229705.1">
    <property type="nucleotide sequence ID" value="NZ_SOZE01000001.1"/>
</dbReference>
<reference evidence="2 3" key="1">
    <citation type="journal article" date="2017" name="Int. J. Syst. Evol. Microbiol.">
        <title>Mucilaginibacterpsychrotolerans sp. nov., isolated from peatlands.</title>
        <authorList>
            <person name="Deng Y."/>
            <person name="Shen L."/>
            <person name="Xu B."/>
            <person name="Liu Y."/>
            <person name="Gu Z."/>
            <person name="Liu H."/>
            <person name="Zhou Y."/>
        </authorList>
    </citation>
    <scope>NUCLEOTIDE SEQUENCE [LARGE SCALE GENOMIC DNA]</scope>
    <source>
        <strain evidence="2 3">NH7-4</strain>
    </source>
</reference>
<dbReference type="OrthoDB" id="951760at2"/>
<dbReference type="Proteomes" id="UP000297540">
    <property type="component" value="Unassembled WGS sequence"/>
</dbReference>
<evidence type="ECO:0000313" key="2">
    <source>
        <dbReference type="EMBL" id="TFF40801.1"/>
    </source>
</evidence>
<dbReference type="InterPro" id="IPR022009">
    <property type="entry name" value="Resctriction_endonuc_II_NotI"/>
</dbReference>
<name>A0A4Y8SQ91_9SPHI</name>
<gene>
    <name evidence="2" type="ORF">E2R66_01070</name>
</gene>
<dbReference type="EMBL" id="SOZE01000001">
    <property type="protein sequence ID" value="TFF40801.1"/>
    <property type="molecule type" value="Genomic_DNA"/>
</dbReference>
<accession>A0A4Y8SQ91</accession>
<keyword evidence="3" id="KW-1185">Reference proteome</keyword>
<comment type="caution">
    <text evidence="2">The sequence shown here is derived from an EMBL/GenBank/DDBJ whole genome shotgun (WGS) entry which is preliminary data.</text>
</comment>
<proteinExistence type="predicted"/>
<dbReference type="AlphaFoldDB" id="A0A4Y8SQ91"/>
<organism evidence="2 3">
    <name type="scientific">Mucilaginibacter psychrotolerans</name>
    <dbReference type="NCBI Taxonomy" id="1524096"/>
    <lineage>
        <taxon>Bacteria</taxon>
        <taxon>Pseudomonadati</taxon>
        <taxon>Bacteroidota</taxon>
        <taxon>Sphingobacteriia</taxon>
        <taxon>Sphingobacteriales</taxon>
        <taxon>Sphingobacteriaceae</taxon>
        <taxon>Mucilaginibacter</taxon>
    </lineage>
</organism>
<dbReference type="Pfam" id="PF12183">
    <property type="entry name" value="NotI"/>
    <property type="match status" value="1"/>
</dbReference>
<evidence type="ECO:0000259" key="1">
    <source>
        <dbReference type="Pfam" id="PF12183"/>
    </source>
</evidence>
<sequence>MPLHFNPELIIGELLGEKAYKGIDPSSNNFECPFIKSRCTKRSTNLPNEPYPVCSIWRKGDGNADPKQDLIFVCPKRFYAVDFLTDVIDHCWPGEKPKNARFAPEVKMADFGNVDFVIADVQDDGEVGNFLSVELQAIDITGSVFKAYQALREGKDLDRSPTFGLNWDNVYKRYVTQLIRKGYFHHHWKSKIVAVIPDQVYKYITSRADFMRSTDVKNNPQINIIFMTYRLEIDPNHSGKYKPTLVTVEGTSHSSLQHAIMYKDAPLKEAFFAQIKKSLVRAVDLAGLIKLGEIPLDTGISEGNNDN</sequence>
<evidence type="ECO:0000313" key="3">
    <source>
        <dbReference type="Proteomes" id="UP000297540"/>
    </source>
</evidence>